<dbReference type="Pfam" id="PF00353">
    <property type="entry name" value="HemolysinCabind"/>
    <property type="match status" value="3"/>
</dbReference>
<keyword evidence="2" id="KW-0964">Secreted</keyword>
<dbReference type="InterPro" id="IPR001343">
    <property type="entry name" value="Hemolysn_Ca-bd"/>
</dbReference>
<evidence type="ECO:0000313" key="4">
    <source>
        <dbReference type="Proteomes" id="UP000652074"/>
    </source>
</evidence>
<dbReference type="Proteomes" id="UP000652074">
    <property type="component" value="Unassembled WGS sequence"/>
</dbReference>
<dbReference type="EMBL" id="WTVR01000079">
    <property type="protein sequence ID" value="NMF91352.1"/>
    <property type="molecule type" value="Genomic_DNA"/>
</dbReference>
<organism evidence="3 4">
    <name type="scientific">Aromatoleum petrolei</name>
    <dbReference type="NCBI Taxonomy" id="76116"/>
    <lineage>
        <taxon>Bacteria</taxon>
        <taxon>Pseudomonadati</taxon>
        <taxon>Pseudomonadota</taxon>
        <taxon>Betaproteobacteria</taxon>
        <taxon>Rhodocyclales</taxon>
        <taxon>Rhodocyclaceae</taxon>
        <taxon>Aromatoleum</taxon>
    </lineage>
</organism>
<dbReference type="InterPro" id="IPR018511">
    <property type="entry name" value="Hemolysin-typ_Ca-bd_CS"/>
</dbReference>
<accession>A0ABX1MTP0</accession>
<evidence type="ECO:0000256" key="1">
    <source>
        <dbReference type="ARBA" id="ARBA00004613"/>
    </source>
</evidence>
<dbReference type="RefSeq" id="WP_169208669.1">
    <property type="nucleotide sequence ID" value="NZ_CP059560.1"/>
</dbReference>
<name>A0ABX1MTP0_9RHOO</name>
<sequence>MTKFVDVNSTAAVLDPGFTFSAYAGELLSTMTSIDQAATTMQFADPISMTPPGVGTMQVQWADGTHLQIGISAIGSSSFTMDGMHLGAGDGSYFSLQGGGRVAVNAMGDLTSSSLRVTRMMFGNDQIGQILDGTGRMSLDTGAVSGRLNSMTFSWLADNPGTPALEWQYVTLRGSVRLTGDAFSSDLGTLTGRVTGFEWGTMSTDADGNPLGFSPTTSFSGLKMDAASTLNGLESGGFNSLMAGLYAGSDVIDGTAGDDLLEASTGNDKVFGEEGDDHIDGGAGNDQLFGGAGNDHIIGGAGNDKIVDEAGDNTVIDTEGNARVTTGAGKDTITTGAGNDRIVAGDGDNNVDAGAGNDNIATGAGADFILAGSGNDKVVAGDGANWVEGGAGNDVLRTGAGADVIYGGEGADKINGGGGSDVFVFDNLAVGGKDLIKDFSAADDFLAFDTSVFTSLSGGIAADNVVIGDRVTAVQADDFLIFDTQGGKLYYDADGSDTGFAAVQIAVVKGSLTGLDAGNFIAEATLFA</sequence>
<dbReference type="PANTHER" id="PTHR38340:SF1">
    <property type="entry name" value="S-LAYER PROTEIN"/>
    <property type="match status" value="1"/>
</dbReference>
<evidence type="ECO:0000313" key="3">
    <source>
        <dbReference type="EMBL" id="NMF91352.1"/>
    </source>
</evidence>
<keyword evidence="4" id="KW-1185">Reference proteome</keyword>
<dbReference type="SUPFAM" id="SSF51120">
    <property type="entry name" value="beta-Roll"/>
    <property type="match status" value="2"/>
</dbReference>
<dbReference type="InterPro" id="IPR011049">
    <property type="entry name" value="Serralysin-like_metalloprot_C"/>
</dbReference>
<dbReference type="PANTHER" id="PTHR38340">
    <property type="entry name" value="S-LAYER PROTEIN"/>
    <property type="match status" value="1"/>
</dbReference>
<gene>
    <name evidence="3" type="ORF">GPA26_23065</name>
</gene>
<dbReference type="Gene3D" id="2.150.10.10">
    <property type="entry name" value="Serralysin-like metalloprotease, C-terminal"/>
    <property type="match status" value="2"/>
</dbReference>
<dbReference type="InterPro" id="IPR050557">
    <property type="entry name" value="RTX_toxin/Mannuronan_C5-epim"/>
</dbReference>
<proteinExistence type="predicted"/>
<comment type="caution">
    <text evidence="3">The sequence shown here is derived from an EMBL/GenBank/DDBJ whole genome shotgun (WGS) entry which is preliminary data.</text>
</comment>
<dbReference type="PROSITE" id="PS00330">
    <property type="entry name" value="HEMOLYSIN_CALCIUM"/>
    <property type="match status" value="4"/>
</dbReference>
<evidence type="ECO:0000256" key="2">
    <source>
        <dbReference type="ARBA" id="ARBA00022525"/>
    </source>
</evidence>
<comment type="subcellular location">
    <subcellularLocation>
        <location evidence="1">Secreted</location>
    </subcellularLocation>
</comment>
<dbReference type="PRINTS" id="PR00313">
    <property type="entry name" value="CABNDNGRPT"/>
</dbReference>
<reference evidence="3 4" key="1">
    <citation type="submission" date="2019-12" db="EMBL/GenBank/DDBJ databases">
        <title>Comparative genomics gives insights into the taxonomy of the Azoarcus-Aromatoleum group and reveals separate origins of nif in the plant-associated Azoarcus and non-plant-associated Aromatoleum sub-groups.</title>
        <authorList>
            <person name="Lafos M."/>
            <person name="Maluk M."/>
            <person name="Batista M."/>
            <person name="Junghare M."/>
            <person name="Carmona M."/>
            <person name="Faoro H."/>
            <person name="Cruz L.M."/>
            <person name="Battistoni F."/>
            <person name="De Souza E."/>
            <person name="Pedrosa F."/>
            <person name="Chen W.-M."/>
            <person name="Poole P.S."/>
            <person name="Dixon R.A."/>
            <person name="James E.K."/>
        </authorList>
    </citation>
    <scope>NUCLEOTIDE SEQUENCE [LARGE SCALE GENOMIC DNA]</scope>
    <source>
        <strain evidence="3 4">ToN1</strain>
    </source>
</reference>
<protein>
    <submittedName>
        <fullName evidence="3">Calcium-binding protein</fullName>
    </submittedName>
</protein>